<accession>A0A381YNN6</accession>
<dbReference type="EMBL" id="UINC01018570">
    <property type="protein sequence ID" value="SVA78117.1"/>
    <property type="molecule type" value="Genomic_DNA"/>
</dbReference>
<protein>
    <submittedName>
        <fullName evidence="1">Uncharacterized protein</fullName>
    </submittedName>
</protein>
<name>A0A381YNN6_9ZZZZ</name>
<reference evidence="1" key="1">
    <citation type="submission" date="2018-05" db="EMBL/GenBank/DDBJ databases">
        <authorList>
            <person name="Lanie J.A."/>
            <person name="Ng W.-L."/>
            <person name="Kazmierczak K.M."/>
            <person name="Andrzejewski T.M."/>
            <person name="Davidsen T.M."/>
            <person name="Wayne K.J."/>
            <person name="Tettelin H."/>
            <person name="Glass J.I."/>
            <person name="Rusch D."/>
            <person name="Podicherti R."/>
            <person name="Tsui H.-C.T."/>
            <person name="Winkler M.E."/>
        </authorList>
    </citation>
    <scope>NUCLEOTIDE SEQUENCE</scope>
</reference>
<proteinExistence type="predicted"/>
<organism evidence="1">
    <name type="scientific">marine metagenome</name>
    <dbReference type="NCBI Taxonomy" id="408172"/>
    <lineage>
        <taxon>unclassified sequences</taxon>
        <taxon>metagenomes</taxon>
        <taxon>ecological metagenomes</taxon>
    </lineage>
</organism>
<evidence type="ECO:0000313" key="1">
    <source>
        <dbReference type="EMBL" id="SVA78117.1"/>
    </source>
</evidence>
<gene>
    <name evidence="1" type="ORF">METZ01_LOCUS130971</name>
</gene>
<sequence>MLNMNQLFSFMVGQGGDRFLIDIYGLRRVLKYLIHMT</sequence>
<dbReference type="AlphaFoldDB" id="A0A381YNN6"/>